<proteinExistence type="predicted"/>
<dbReference type="PANTHER" id="PTHR46063">
    <property type="entry name" value="KELCH DOMAIN-CONTAINING PROTEIN"/>
    <property type="match status" value="1"/>
</dbReference>
<dbReference type="InterPro" id="IPR025183">
    <property type="entry name" value="DUF4110"/>
</dbReference>
<evidence type="ECO:0000256" key="1">
    <source>
        <dbReference type="SAM" id="MobiDB-lite"/>
    </source>
</evidence>
<dbReference type="PANTHER" id="PTHR46063:SF1">
    <property type="entry name" value="KELCH DOMAIN-CONTAINING PROTEIN 4"/>
    <property type="match status" value="1"/>
</dbReference>
<feature type="compositionally biased region" description="Acidic residues" evidence="1">
    <location>
        <begin position="481"/>
        <end position="531"/>
    </location>
</feature>
<dbReference type="OMA" id="PSPRVGC"/>
<keyword evidence="4" id="KW-1185">Reference proteome</keyword>
<evidence type="ECO:0000313" key="4">
    <source>
        <dbReference type="Proteomes" id="UP000449547"/>
    </source>
</evidence>
<dbReference type="SUPFAM" id="SSF117281">
    <property type="entry name" value="Kelch motif"/>
    <property type="match status" value="1"/>
</dbReference>
<dbReference type="GeneID" id="54781596"/>
<evidence type="ECO:0000313" key="3">
    <source>
        <dbReference type="EMBL" id="KAA8902151.1"/>
    </source>
</evidence>
<feature type="compositionally biased region" description="Basic and acidic residues" evidence="1">
    <location>
        <begin position="7"/>
        <end position="27"/>
    </location>
</feature>
<feature type="region of interest" description="Disordered" evidence="1">
    <location>
        <begin position="1"/>
        <end position="39"/>
    </location>
</feature>
<feature type="region of interest" description="Disordered" evidence="1">
    <location>
        <begin position="481"/>
        <end position="540"/>
    </location>
</feature>
<dbReference type="Proteomes" id="UP000449547">
    <property type="component" value="Unassembled WGS sequence"/>
</dbReference>
<dbReference type="EMBL" id="SWFT01000092">
    <property type="protein sequence ID" value="KAA8902151.1"/>
    <property type="molecule type" value="Genomic_DNA"/>
</dbReference>
<organism evidence="3 4">
    <name type="scientific">Diutina rugosa</name>
    <name type="common">Yeast</name>
    <name type="synonym">Candida rugosa</name>
    <dbReference type="NCBI Taxonomy" id="5481"/>
    <lineage>
        <taxon>Eukaryota</taxon>
        <taxon>Fungi</taxon>
        <taxon>Dikarya</taxon>
        <taxon>Ascomycota</taxon>
        <taxon>Saccharomycotina</taxon>
        <taxon>Pichiomycetes</taxon>
        <taxon>Debaryomycetaceae</taxon>
        <taxon>Diutina</taxon>
    </lineage>
</organism>
<dbReference type="Gene3D" id="2.120.10.80">
    <property type="entry name" value="Kelch-type beta propeller"/>
    <property type="match status" value="2"/>
</dbReference>
<feature type="domain" description="DUF4110" evidence="2">
    <location>
        <begin position="533"/>
        <end position="616"/>
    </location>
</feature>
<sequence length="622" mass="72222">MAKKDKKSKEAKKARTAEKAKKNEAKAAKKAKKFDDEDADDQDIDAILEQFKKEQEEFERVTVEVVDPPSKRLSAAMVASPCNRREILLFGGEQVESGSGLLRFYNDLYSYNTDTDVWRKISSKNSPMPRSSHAMCAHPSGIVVLFGGEFSSPKQNTFYHYGDTYILDVESRSWSKVEQKNGPLSRSGHRMACWKNYIMMYGGFRDLGAGGTTYLDDFWVFDVQEYKWTKIEFPPTLSVPEARSGHSLLPCTEGAIIYGGYTKVKTKKKGLQKGKVLGDCWLVKMNSDPKKIRVEKRRKQGPQPSPRVGCQLQFHKNRGIMFGGVYDFEESEESLESEFYNQVYSYQVESNRWFNLTLKPRRRKAEKREKDTKARDEDLENILNEILKKANLNDDDEDRQAVAAAVEEEEEEETREFTYINQMPHPRFNATTCVVEDSLYIFGGMFERGEREFTLDSMYAIDLGKMDGVKVIWENLKELEDAEEAEQDDEEDYDDDFDDDDDEEEPEDEKLEAEEEDEEEEEEEEQEEEEFPDARTWLPHPKPFETLRAFYIRTGAQFLEWSISSNRDARGKYLKKAAFDLCEDRFWERREACAAEEDKLEELGIGEVVETVDDKKRSKQRR</sequence>
<dbReference type="Pfam" id="PF24681">
    <property type="entry name" value="Kelch_KLHDC2_KLHL20_DRC7"/>
    <property type="match status" value="1"/>
</dbReference>
<dbReference type="RefSeq" id="XP_034012233.1">
    <property type="nucleotide sequence ID" value="XM_034155652.1"/>
</dbReference>
<dbReference type="OrthoDB" id="4447at2759"/>
<reference evidence="3 4" key="1">
    <citation type="submission" date="2019-07" db="EMBL/GenBank/DDBJ databases">
        <title>Genome assembly of two rare yeast pathogens: Diutina rugosa and Trichomonascus ciferrii.</title>
        <authorList>
            <person name="Mixao V."/>
            <person name="Saus E."/>
            <person name="Hansen A."/>
            <person name="Lass-Flor C."/>
            <person name="Gabaldon T."/>
        </authorList>
    </citation>
    <scope>NUCLEOTIDE SEQUENCE [LARGE SCALE GENOMIC DNA]</scope>
    <source>
        <strain evidence="3 4">CBS 613</strain>
    </source>
</reference>
<evidence type="ECO:0000259" key="2">
    <source>
        <dbReference type="Pfam" id="PF13422"/>
    </source>
</evidence>
<dbReference type="InterPro" id="IPR015915">
    <property type="entry name" value="Kelch-typ_b-propeller"/>
</dbReference>
<accession>A0A642UPW1</accession>
<name>A0A642UPW1_DIURU</name>
<gene>
    <name evidence="3" type="ORF">DIURU_002945</name>
</gene>
<dbReference type="VEuPathDB" id="FungiDB:DIURU_002945"/>
<dbReference type="AlphaFoldDB" id="A0A642UPW1"/>
<comment type="caution">
    <text evidence="3">The sequence shown here is derived from an EMBL/GenBank/DDBJ whole genome shotgun (WGS) entry which is preliminary data.</text>
</comment>
<dbReference type="InterPro" id="IPR052588">
    <property type="entry name" value="Kelch_domain_protein"/>
</dbReference>
<dbReference type="Pfam" id="PF13422">
    <property type="entry name" value="DUF4110"/>
    <property type="match status" value="1"/>
</dbReference>
<protein>
    <recommendedName>
        <fullName evidence="2">DUF4110 domain-containing protein</fullName>
    </recommendedName>
</protein>